<evidence type="ECO:0000313" key="1">
    <source>
        <dbReference type="EMBL" id="MCI52808.1"/>
    </source>
</evidence>
<keyword evidence="2" id="KW-1185">Reference proteome</keyword>
<accession>A0A392SVA9</accession>
<dbReference type="AlphaFoldDB" id="A0A392SVA9"/>
<dbReference type="EMBL" id="LXQA010453195">
    <property type="protein sequence ID" value="MCI52808.1"/>
    <property type="molecule type" value="Genomic_DNA"/>
</dbReference>
<dbReference type="Proteomes" id="UP000265520">
    <property type="component" value="Unassembled WGS sequence"/>
</dbReference>
<feature type="non-terminal residue" evidence="1">
    <location>
        <position position="1"/>
    </location>
</feature>
<name>A0A392SVA9_9FABA</name>
<organism evidence="1 2">
    <name type="scientific">Trifolium medium</name>
    <dbReference type="NCBI Taxonomy" id="97028"/>
    <lineage>
        <taxon>Eukaryota</taxon>
        <taxon>Viridiplantae</taxon>
        <taxon>Streptophyta</taxon>
        <taxon>Embryophyta</taxon>
        <taxon>Tracheophyta</taxon>
        <taxon>Spermatophyta</taxon>
        <taxon>Magnoliopsida</taxon>
        <taxon>eudicotyledons</taxon>
        <taxon>Gunneridae</taxon>
        <taxon>Pentapetalae</taxon>
        <taxon>rosids</taxon>
        <taxon>fabids</taxon>
        <taxon>Fabales</taxon>
        <taxon>Fabaceae</taxon>
        <taxon>Papilionoideae</taxon>
        <taxon>50 kb inversion clade</taxon>
        <taxon>NPAAA clade</taxon>
        <taxon>Hologalegina</taxon>
        <taxon>IRL clade</taxon>
        <taxon>Trifolieae</taxon>
        <taxon>Trifolium</taxon>
    </lineage>
</organism>
<reference evidence="1 2" key="1">
    <citation type="journal article" date="2018" name="Front. Plant Sci.">
        <title>Red Clover (Trifolium pratense) and Zigzag Clover (T. medium) - A Picture of Genomic Similarities and Differences.</title>
        <authorList>
            <person name="Dluhosova J."/>
            <person name="Istvanek J."/>
            <person name="Nedelnik J."/>
            <person name="Repkova J."/>
        </authorList>
    </citation>
    <scope>NUCLEOTIDE SEQUENCE [LARGE SCALE GENOMIC DNA]</scope>
    <source>
        <strain evidence="2">cv. 10/8</strain>
        <tissue evidence="1">Leaf</tissue>
    </source>
</reference>
<evidence type="ECO:0000313" key="2">
    <source>
        <dbReference type="Proteomes" id="UP000265520"/>
    </source>
</evidence>
<evidence type="ECO:0008006" key="3">
    <source>
        <dbReference type="Google" id="ProtNLM"/>
    </source>
</evidence>
<proteinExistence type="predicted"/>
<comment type="caution">
    <text evidence="1">The sequence shown here is derived from an EMBL/GenBank/DDBJ whole genome shotgun (WGS) entry which is preliminary data.</text>
</comment>
<protein>
    <recommendedName>
        <fullName evidence="3">Gag-pol polyprotein</fullName>
    </recommendedName>
</protein>
<sequence>KPYYPRQEYGDRGYPQARQYTSLNDTKVHVLEEIMATGLENLPPTRDKGIMMGPDGNAWCAYHKCKGHETERCFRL</sequence>